<evidence type="ECO:0000313" key="2">
    <source>
        <dbReference type="Proteomes" id="UP000000426"/>
    </source>
</evidence>
<dbReference type="KEGG" id="psb:Psyr_2798"/>
<sequence>MTTIAYKDGVIAYDSQITTGNTITYDDYEKCHEVKGVKFVMSGKTLDFEDLQSAWFGASVTRNLEAAAIVFDSERLWYIGADTDSGFWKCPVDCKGTYAIGSGADHALTAMDMGATAGEAVEMALKRDTGTGGQVRLLVILNTGEKTTT</sequence>
<dbReference type="STRING" id="205918.Psyr_2798"/>
<dbReference type="InterPro" id="IPR029055">
    <property type="entry name" value="Ntn_hydrolases_N"/>
</dbReference>
<accession>Q4ZSN5</accession>
<dbReference type="Gene3D" id="3.60.20.10">
    <property type="entry name" value="Glutamine Phosphoribosylpyrophosphate, subunit 1, domain 1"/>
    <property type="match status" value="1"/>
</dbReference>
<proteinExistence type="predicted"/>
<dbReference type="SUPFAM" id="SSF56235">
    <property type="entry name" value="N-terminal nucleophile aminohydrolases (Ntn hydrolases)"/>
    <property type="match status" value="1"/>
</dbReference>
<dbReference type="HOGENOM" id="CLU_1748111_0_0_6"/>
<reference evidence="1 2" key="1">
    <citation type="journal article" date="2005" name="Proc. Natl. Acad. Sci. U.S.A.">
        <title>Comparison of the complete genome sequences of Pseudomonas syringae pv. syringae B728a and pv. tomato DC3000.</title>
        <authorList>
            <person name="Feil H."/>
            <person name="Feil W.S."/>
            <person name="Chain P."/>
            <person name="Larimer F."/>
            <person name="Dibartolo G."/>
            <person name="Copeland A."/>
            <person name="Lykidis A."/>
            <person name="Trong S."/>
            <person name="Nolan M."/>
            <person name="Goltsman E."/>
            <person name="Thiel J."/>
            <person name="Malfatti S."/>
            <person name="Loper J.E."/>
            <person name="Lapidus A."/>
            <person name="Detter J.C."/>
            <person name="Land M."/>
            <person name="Richardson P.M."/>
            <person name="Kyrpides N.C."/>
            <person name="Ivanova N."/>
            <person name="Lindow S.E."/>
        </authorList>
    </citation>
    <scope>NUCLEOTIDE SEQUENCE [LARGE SCALE GENOMIC DNA]</scope>
    <source>
        <strain evidence="1 2">B728a</strain>
    </source>
</reference>
<organism evidence="1 2">
    <name type="scientific">Pseudomonas syringae pv. syringae (strain B728a)</name>
    <dbReference type="NCBI Taxonomy" id="205918"/>
    <lineage>
        <taxon>Bacteria</taxon>
        <taxon>Pseudomonadati</taxon>
        <taxon>Pseudomonadota</taxon>
        <taxon>Gammaproteobacteria</taxon>
        <taxon>Pseudomonadales</taxon>
        <taxon>Pseudomonadaceae</taxon>
        <taxon>Pseudomonas</taxon>
        <taxon>Pseudomonas syringae</taxon>
    </lineage>
</organism>
<dbReference type="AlphaFoldDB" id="Q4ZSN5"/>
<evidence type="ECO:0000313" key="1">
    <source>
        <dbReference type="EMBL" id="AAY37837.1"/>
    </source>
</evidence>
<protein>
    <recommendedName>
        <fullName evidence="3">Proteasome subunit beta</fullName>
    </recommendedName>
</protein>
<dbReference type="EMBL" id="CP000075">
    <property type="protein sequence ID" value="AAY37837.1"/>
    <property type="molecule type" value="Genomic_DNA"/>
</dbReference>
<evidence type="ECO:0008006" key="3">
    <source>
        <dbReference type="Google" id="ProtNLM"/>
    </source>
</evidence>
<gene>
    <name evidence="1" type="ordered locus">Psyr_2798</name>
</gene>
<name>Q4ZSN5_PSEU2</name>
<dbReference type="Proteomes" id="UP000000426">
    <property type="component" value="Chromosome"/>
</dbReference>
<dbReference type="OrthoDB" id="8086914at2"/>
<dbReference type="RefSeq" id="WP_011267985.1">
    <property type="nucleotide sequence ID" value="NC_007005.1"/>
</dbReference>
<dbReference type="eggNOG" id="ENOG5033CCM">
    <property type="taxonomic scope" value="Bacteria"/>
</dbReference>
<dbReference type="PATRIC" id="fig|205918.7.peg.2853"/>